<dbReference type="InterPro" id="IPR011009">
    <property type="entry name" value="Kinase-like_dom_sf"/>
</dbReference>
<dbReference type="CDD" id="cd14066">
    <property type="entry name" value="STKc_IRAK"/>
    <property type="match status" value="1"/>
</dbReference>
<dbReference type="Pfam" id="PF01453">
    <property type="entry name" value="B_lectin"/>
    <property type="match status" value="1"/>
</dbReference>
<evidence type="ECO:0000313" key="19">
    <source>
        <dbReference type="Proteomes" id="UP000235220"/>
    </source>
</evidence>
<proteinExistence type="inferred from homology"/>
<evidence type="ECO:0000256" key="16">
    <source>
        <dbReference type="ARBA" id="ARBA00047899"/>
    </source>
</evidence>
<dbReference type="PANTHER" id="PTHR47976:SF15">
    <property type="entry name" value="G-TYPE LECTIN S-RECEPTOR-LIKE SERINE_THREONINE-PROTEIN KINASE RLK1"/>
    <property type="match status" value="1"/>
</dbReference>
<dbReference type="PROSITE" id="PS00108">
    <property type="entry name" value="PROTEIN_KINASE_ST"/>
    <property type="match status" value="1"/>
</dbReference>
<keyword evidence="11" id="KW-1133">Transmembrane helix</keyword>
<dbReference type="PIRSF" id="PIRSF000641">
    <property type="entry name" value="SRK"/>
    <property type="match status" value="1"/>
</dbReference>
<dbReference type="PROSITE" id="PS50927">
    <property type="entry name" value="BULB_LECTIN"/>
    <property type="match status" value="1"/>
</dbReference>
<dbReference type="EC" id="2.7.11.1" evidence="18"/>
<keyword evidence="19" id="KW-1185">Reference proteome</keyword>
<dbReference type="GO" id="GO:0004674">
    <property type="term" value="F:protein serine/threonine kinase activity"/>
    <property type="evidence" value="ECO:0007669"/>
    <property type="project" value="UniProtKB-KW"/>
</dbReference>
<name>A0A6P9EAR3_JUGRE</name>
<comment type="subcellular location">
    <subcellularLocation>
        <location evidence="1">Membrane</location>
        <topology evidence="1">Single-pass type I membrane protein</topology>
    </subcellularLocation>
</comment>
<evidence type="ECO:0000256" key="8">
    <source>
        <dbReference type="ARBA" id="ARBA00022741"/>
    </source>
</evidence>
<evidence type="ECO:0000256" key="2">
    <source>
        <dbReference type="ARBA" id="ARBA00022527"/>
    </source>
</evidence>
<dbReference type="InterPro" id="IPR008271">
    <property type="entry name" value="Ser/Thr_kinase_AS"/>
</dbReference>
<dbReference type="Proteomes" id="UP000235220">
    <property type="component" value="Chromosome 14"/>
</dbReference>
<keyword evidence="9 18" id="KW-0418">Kinase</keyword>
<dbReference type="KEGG" id="jre:118344550"/>
<evidence type="ECO:0000256" key="9">
    <source>
        <dbReference type="ARBA" id="ARBA00022777"/>
    </source>
</evidence>
<dbReference type="FunCoup" id="A0A6P9EAR3">
    <property type="interactions" value="115"/>
</dbReference>
<dbReference type="GeneID" id="118344550"/>
<keyword evidence="2 18" id="KW-0723">Serine/threonine-protein kinase</keyword>
<evidence type="ECO:0000256" key="1">
    <source>
        <dbReference type="ARBA" id="ARBA00004479"/>
    </source>
</evidence>
<dbReference type="GO" id="GO:0004672">
    <property type="term" value="F:protein kinase activity"/>
    <property type="evidence" value="ECO:0000318"/>
    <property type="project" value="GO_Central"/>
</dbReference>
<organism evidence="19 20">
    <name type="scientific">Juglans regia</name>
    <name type="common">English walnut</name>
    <dbReference type="NCBI Taxonomy" id="51240"/>
    <lineage>
        <taxon>Eukaryota</taxon>
        <taxon>Viridiplantae</taxon>
        <taxon>Streptophyta</taxon>
        <taxon>Embryophyta</taxon>
        <taxon>Tracheophyta</taxon>
        <taxon>Spermatophyta</taxon>
        <taxon>Magnoliopsida</taxon>
        <taxon>eudicotyledons</taxon>
        <taxon>Gunneridae</taxon>
        <taxon>Pentapetalae</taxon>
        <taxon>rosids</taxon>
        <taxon>fabids</taxon>
        <taxon>Fagales</taxon>
        <taxon>Juglandaceae</taxon>
        <taxon>Juglans</taxon>
    </lineage>
</organism>
<evidence type="ECO:0000256" key="4">
    <source>
        <dbReference type="ARBA" id="ARBA00022679"/>
    </source>
</evidence>
<evidence type="ECO:0000256" key="17">
    <source>
        <dbReference type="ARBA" id="ARBA00048679"/>
    </source>
</evidence>
<dbReference type="AlphaFoldDB" id="A0A6P9EAR3"/>
<keyword evidence="3" id="KW-0245">EGF-like domain</keyword>
<protein>
    <recommendedName>
        <fullName evidence="18">Receptor-like serine/threonine-protein kinase</fullName>
        <ecNumber evidence="18">2.7.11.1</ecNumber>
    </recommendedName>
</protein>
<dbReference type="OrthoDB" id="1930390at2759"/>
<dbReference type="InterPro" id="IPR051343">
    <property type="entry name" value="G-type_lectin_kinases/EP1-like"/>
</dbReference>
<keyword evidence="4 18" id="KW-0808">Transferase</keyword>
<dbReference type="InterPro" id="IPR024171">
    <property type="entry name" value="SRK-like_kinase"/>
</dbReference>
<comment type="similarity">
    <text evidence="18">Belongs to the protein kinase superfamily. Ser/Thr protein kinase family.</text>
</comment>
<dbReference type="InterPro" id="IPR017441">
    <property type="entry name" value="Protein_kinase_ATP_BS"/>
</dbReference>
<dbReference type="Gene3D" id="3.30.200.20">
    <property type="entry name" value="Phosphorylase Kinase, domain 1"/>
    <property type="match status" value="1"/>
</dbReference>
<dbReference type="InterPro" id="IPR000719">
    <property type="entry name" value="Prot_kinase_dom"/>
</dbReference>
<evidence type="ECO:0000256" key="11">
    <source>
        <dbReference type="ARBA" id="ARBA00022989"/>
    </source>
</evidence>
<keyword evidence="14" id="KW-0675">Receptor</keyword>
<reference evidence="20" key="1">
    <citation type="submission" date="2025-08" db="UniProtKB">
        <authorList>
            <consortium name="RefSeq"/>
        </authorList>
    </citation>
    <scope>IDENTIFICATION</scope>
    <source>
        <tissue evidence="20">Leaves</tissue>
    </source>
</reference>
<dbReference type="Gene3D" id="2.90.10.30">
    <property type="match status" value="1"/>
</dbReference>
<dbReference type="PROSITE" id="PS50011">
    <property type="entry name" value="PROTEIN_KINASE_DOM"/>
    <property type="match status" value="1"/>
</dbReference>
<evidence type="ECO:0000313" key="20">
    <source>
        <dbReference type="RefSeq" id="XP_035541433.1"/>
    </source>
</evidence>
<dbReference type="GO" id="GO:0016020">
    <property type="term" value="C:membrane"/>
    <property type="evidence" value="ECO:0007669"/>
    <property type="project" value="UniProtKB-SubCell"/>
</dbReference>
<evidence type="ECO:0000256" key="6">
    <source>
        <dbReference type="ARBA" id="ARBA00022729"/>
    </source>
</evidence>
<dbReference type="FunFam" id="2.90.10.10:FF:000013">
    <property type="entry name" value="G-type lectin S-receptor-like serine/threonine-protein kinase LECRK1"/>
    <property type="match status" value="1"/>
</dbReference>
<keyword evidence="5" id="KW-0812">Transmembrane</keyword>
<keyword evidence="13" id="KW-1015">Disulfide bond</keyword>
<dbReference type="Pfam" id="PF00069">
    <property type="entry name" value="Pkinase"/>
    <property type="match status" value="1"/>
</dbReference>
<dbReference type="PANTHER" id="PTHR47976">
    <property type="entry name" value="G-TYPE LECTIN S-RECEPTOR-LIKE SERINE/THREONINE-PROTEIN KINASE SD2-5"/>
    <property type="match status" value="1"/>
</dbReference>
<dbReference type="SMART" id="SM00108">
    <property type="entry name" value="B_lectin"/>
    <property type="match status" value="1"/>
</dbReference>
<evidence type="ECO:0000256" key="3">
    <source>
        <dbReference type="ARBA" id="ARBA00022536"/>
    </source>
</evidence>
<evidence type="ECO:0000256" key="18">
    <source>
        <dbReference type="PIRNR" id="PIRNR000641"/>
    </source>
</evidence>
<keyword evidence="8 18" id="KW-0547">Nucleotide-binding</keyword>
<evidence type="ECO:0000256" key="13">
    <source>
        <dbReference type="ARBA" id="ARBA00023157"/>
    </source>
</evidence>
<dbReference type="Gramene" id="Jr14_20620_p1">
    <property type="protein sequence ID" value="cds.Jr14_20620_p1"/>
    <property type="gene ID" value="Jr14_20620"/>
</dbReference>
<keyword evidence="15" id="KW-0325">Glycoprotein</keyword>
<keyword evidence="10 18" id="KW-0067">ATP-binding</keyword>
<dbReference type="FunFam" id="3.30.200.20:FF:000059">
    <property type="entry name" value="S-receptor-like serine/threonine-protein kinase"/>
    <property type="match status" value="1"/>
</dbReference>
<evidence type="ECO:0000256" key="12">
    <source>
        <dbReference type="ARBA" id="ARBA00023136"/>
    </source>
</evidence>
<dbReference type="Gene3D" id="1.10.510.10">
    <property type="entry name" value="Transferase(Phosphotransferase) domain 1"/>
    <property type="match status" value="1"/>
</dbReference>
<evidence type="ECO:0000256" key="5">
    <source>
        <dbReference type="ARBA" id="ARBA00022692"/>
    </source>
</evidence>
<keyword evidence="6" id="KW-0732">Signal</keyword>
<dbReference type="FunFam" id="1.10.510.10:FF:000237">
    <property type="entry name" value="G-type lectin S-receptor-like serine/threonine-protein kinase"/>
    <property type="match status" value="1"/>
</dbReference>
<keyword evidence="7" id="KW-0430">Lectin</keyword>
<dbReference type="SUPFAM" id="SSF51110">
    <property type="entry name" value="alpha-D-mannose-specific plant lectins"/>
    <property type="match status" value="1"/>
</dbReference>
<keyword evidence="12" id="KW-0472">Membrane</keyword>
<evidence type="ECO:0000256" key="15">
    <source>
        <dbReference type="ARBA" id="ARBA00023180"/>
    </source>
</evidence>
<sequence>MASALPPTFFSLLLLLFPISAIAQTSRNITVGSSLSATDDNSTWLSPSADFAFGFHRLNNSDFFLLSIWYDKTPDRTLVWYANGDRPAPRGSKVGLSSDRGLVLTSPQREELWTSQNLTGVVASGAMNDTGNFVLRDSSFNKVWESFQYPADTILPTQKMERGGFLSSRQSETKFSKGRFQLRFVQDGNKQKIEVGTLVLNTINLPTNEPNTPYYEKESTVEGNASNAGKQFVFDESGYMYILKENEERSILSPEILSSENSYFRATLNFDGIFILYSYPKTATGSKSWTAIWSEPDNICMGDFIESGMGICGYNSVCYLQPDKRPRCECPRGYSLLDPNDPYGSCKPDFIQGCKEDELSSQKDQYYLENLTNTDWPTSDYIKLVPFNEDNCTNSCLQDCMCAVAVVTDGNTCWKKKLPLSNGRFALTFPGKAFIKVRRENSTLLGPYFPVPDNETIRKKNQDGLVIGGSVLLGFSVFINFILIATMLYSFYFIYQKKIKQINQNGVGLEMNLRRFTYKELEEATDGFKEELGRGAFGVVYKGEIKMGSNVQLMAVKKINSVFQENAKEFNAEVNIIGKTHHKNLVRLLGFCDEERQRLLVYEFLSNGTLSGFLFGDSKPDWERRIKIAFGVVKGLLYLHEECSTQIIHCDIKPQNILLDEYFNARISDFGLAKLLMMNQSKTHTAIRGTKGYVAPEWFRNMPITAKVDVYSFGVMLLEIICCRKSVDMESEGEDRAILTYWAYDCFQEGTLDALVDYDMDDMLKLERFVKVAIWCIQEDPTLRPTIRKVSQMLEGVLDVPVPPCPFPYAASTIVTAN</sequence>
<dbReference type="InterPro" id="IPR001480">
    <property type="entry name" value="Bulb-type_lectin_dom"/>
</dbReference>
<comment type="catalytic activity">
    <reaction evidence="17 18">
        <text>L-seryl-[protein] + ATP = O-phospho-L-seryl-[protein] + ADP + H(+)</text>
        <dbReference type="Rhea" id="RHEA:17989"/>
        <dbReference type="Rhea" id="RHEA-COMP:9863"/>
        <dbReference type="Rhea" id="RHEA-COMP:11604"/>
        <dbReference type="ChEBI" id="CHEBI:15378"/>
        <dbReference type="ChEBI" id="CHEBI:29999"/>
        <dbReference type="ChEBI" id="CHEBI:30616"/>
        <dbReference type="ChEBI" id="CHEBI:83421"/>
        <dbReference type="ChEBI" id="CHEBI:456216"/>
        <dbReference type="EC" id="2.7.11.1"/>
    </reaction>
</comment>
<dbReference type="Gene3D" id="2.90.10.10">
    <property type="entry name" value="Bulb-type lectin domain"/>
    <property type="match status" value="1"/>
</dbReference>
<dbReference type="PROSITE" id="PS00107">
    <property type="entry name" value="PROTEIN_KINASE_ATP"/>
    <property type="match status" value="1"/>
</dbReference>
<evidence type="ECO:0000256" key="14">
    <source>
        <dbReference type="ARBA" id="ARBA00023170"/>
    </source>
</evidence>
<dbReference type="FunFam" id="2.90.10.30:FF:000001">
    <property type="entry name" value="Serine/threonine-protein kinase"/>
    <property type="match status" value="1"/>
</dbReference>
<dbReference type="SMART" id="SM00220">
    <property type="entry name" value="S_TKc"/>
    <property type="match status" value="1"/>
</dbReference>
<dbReference type="GO" id="GO:0030246">
    <property type="term" value="F:carbohydrate binding"/>
    <property type="evidence" value="ECO:0007669"/>
    <property type="project" value="UniProtKB-KW"/>
</dbReference>
<dbReference type="CDD" id="cd00028">
    <property type="entry name" value="B_lectin"/>
    <property type="match status" value="1"/>
</dbReference>
<dbReference type="GO" id="GO:0005524">
    <property type="term" value="F:ATP binding"/>
    <property type="evidence" value="ECO:0007669"/>
    <property type="project" value="UniProtKB-UniRule"/>
</dbReference>
<dbReference type="InterPro" id="IPR036426">
    <property type="entry name" value="Bulb-type_lectin_dom_sf"/>
</dbReference>
<evidence type="ECO:0000256" key="10">
    <source>
        <dbReference type="ARBA" id="ARBA00022840"/>
    </source>
</evidence>
<evidence type="ECO:0000256" key="7">
    <source>
        <dbReference type="ARBA" id="ARBA00022734"/>
    </source>
</evidence>
<accession>A0A6P9EAR3</accession>
<dbReference type="RefSeq" id="XP_035541433.1">
    <property type="nucleotide sequence ID" value="XM_035685540.1"/>
</dbReference>
<gene>
    <name evidence="20" type="primary">LOC118344550</name>
</gene>
<comment type="catalytic activity">
    <reaction evidence="16 18">
        <text>L-threonyl-[protein] + ATP = O-phospho-L-threonyl-[protein] + ADP + H(+)</text>
        <dbReference type="Rhea" id="RHEA:46608"/>
        <dbReference type="Rhea" id="RHEA-COMP:11060"/>
        <dbReference type="Rhea" id="RHEA-COMP:11605"/>
        <dbReference type="ChEBI" id="CHEBI:15378"/>
        <dbReference type="ChEBI" id="CHEBI:30013"/>
        <dbReference type="ChEBI" id="CHEBI:30616"/>
        <dbReference type="ChEBI" id="CHEBI:61977"/>
        <dbReference type="ChEBI" id="CHEBI:456216"/>
        <dbReference type="EC" id="2.7.11.1"/>
    </reaction>
</comment>
<dbReference type="SUPFAM" id="SSF56112">
    <property type="entry name" value="Protein kinase-like (PK-like)"/>
    <property type="match status" value="1"/>
</dbReference>